<evidence type="ECO:0000313" key="2">
    <source>
        <dbReference type="EMBL" id="PUZ25126.1"/>
    </source>
</evidence>
<dbReference type="EMBL" id="QCYK01000002">
    <property type="protein sequence ID" value="PUZ25126.1"/>
    <property type="molecule type" value="Genomic_DNA"/>
</dbReference>
<evidence type="ECO:0000256" key="1">
    <source>
        <dbReference type="SAM" id="SignalP"/>
    </source>
</evidence>
<dbReference type="RefSeq" id="WP_108686963.1">
    <property type="nucleotide sequence ID" value="NZ_QCYK01000002.1"/>
</dbReference>
<keyword evidence="3" id="KW-1185">Reference proteome</keyword>
<reference evidence="2 3" key="1">
    <citation type="submission" date="2018-04" db="EMBL/GenBank/DDBJ databases">
        <title>Chitinophaga fuyangensis sp. nov., isolated from soil in a chemical factory.</title>
        <authorList>
            <person name="Chen K."/>
        </authorList>
    </citation>
    <scope>NUCLEOTIDE SEQUENCE [LARGE SCALE GENOMIC DNA]</scope>
    <source>
        <strain evidence="2 3">LY-1</strain>
    </source>
</reference>
<dbReference type="AlphaFoldDB" id="A0A2T7BFS1"/>
<dbReference type="Proteomes" id="UP000244450">
    <property type="component" value="Unassembled WGS sequence"/>
</dbReference>
<comment type="caution">
    <text evidence="2">The sequence shown here is derived from an EMBL/GenBank/DDBJ whole genome shotgun (WGS) entry which is preliminary data.</text>
</comment>
<feature type="chain" id="PRO_5015433544" evidence="1">
    <location>
        <begin position="21"/>
        <end position="206"/>
    </location>
</feature>
<accession>A0A2T7BFS1</accession>
<name>A0A2T7BFS1_9BACT</name>
<protein>
    <submittedName>
        <fullName evidence="2">Uncharacterized protein</fullName>
    </submittedName>
</protein>
<dbReference type="OrthoDB" id="1003359at2"/>
<sequence>MKKVLLAACAIVLCQVAVQAQTLKAFFGDKSQQLTYLGADFTQARYLGETALNAADFRDRTVPSFNDVIVNESKKFDIVEAFNHPVTNDLAQVTKLNAALDESKLKSDNSADFDRLKEADIQKVASHYSGKGVGLLFVMEGLDKGQKKGSLYVVLVDLDKKKVLLSQRYVHEPQGFGVRNYWLNLIYKTLQNVKKGDYRKWETANS</sequence>
<keyword evidence="1" id="KW-0732">Signal</keyword>
<gene>
    <name evidence="2" type="ORF">DCC81_12515</name>
</gene>
<proteinExistence type="predicted"/>
<organism evidence="2 3">
    <name type="scientific">Chitinophaga parva</name>
    <dbReference type="NCBI Taxonomy" id="2169414"/>
    <lineage>
        <taxon>Bacteria</taxon>
        <taxon>Pseudomonadati</taxon>
        <taxon>Bacteroidota</taxon>
        <taxon>Chitinophagia</taxon>
        <taxon>Chitinophagales</taxon>
        <taxon>Chitinophagaceae</taxon>
        <taxon>Chitinophaga</taxon>
    </lineage>
</organism>
<feature type="signal peptide" evidence="1">
    <location>
        <begin position="1"/>
        <end position="20"/>
    </location>
</feature>
<evidence type="ECO:0000313" key="3">
    <source>
        <dbReference type="Proteomes" id="UP000244450"/>
    </source>
</evidence>